<evidence type="ECO:0000256" key="6">
    <source>
        <dbReference type="ARBA" id="ARBA00022723"/>
    </source>
</evidence>
<evidence type="ECO:0000256" key="8">
    <source>
        <dbReference type="ARBA" id="ARBA00022833"/>
    </source>
</evidence>
<evidence type="ECO:0000256" key="10">
    <source>
        <dbReference type="ARBA" id="ARBA00023049"/>
    </source>
</evidence>
<keyword evidence="4" id="KW-0645">Protease</keyword>
<name>A0A6J6X5D5_9ZZZZ</name>
<comment type="cofactor">
    <cofactor evidence="1">
        <name>Zn(2+)</name>
        <dbReference type="ChEBI" id="CHEBI:29105"/>
    </cofactor>
</comment>
<dbReference type="GO" id="GO:0008237">
    <property type="term" value="F:metallopeptidase activity"/>
    <property type="evidence" value="ECO:0007669"/>
    <property type="project" value="UniProtKB-KW"/>
</dbReference>
<evidence type="ECO:0000256" key="2">
    <source>
        <dbReference type="ARBA" id="ARBA00004141"/>
    </source>
</evidence>
<keyword evidence="9 12" id="KW-1133">Transmembrane helix</keyword>
<protein>
    <submittedName>
        <fullName evidence="14">Unannotated protein</fullName>
    </submittedName>
</protein>
<dbReference type="EMBL" id="CAFAAJ010000009">
    <property type="protein sequence ID" value="CAB4790754.1"/>
    <property type="molecule type" value="Genomic_DNA"/>
</dbReference>
<keyword evidence="10" id="KW-0482">Metalloprotease</keyword>
<feature type="transmembrane region" description="Helical" evidence="12">
    <location>
        <begin position="34"/>
        <end position="52"/>
    </location>
</feature>
<comment type="similarity">
    <text evidence="3">Belongs to the peptidase M50B family.</text>
</comment>
<proteinExistence type="inferred from homology"/>
<feature type="transmembrane region" description="Helical" evidence="12">
    <location>
        <begin position="6"/>
        <end position="27"/>
    </location>
</feature>
<feature type="transmembrane region" description="Helical" evidence="12">
    <location>
        <begin position="179"/>
        <end position="201"/>
    </location>
</feature>
<dbReference type="GO" id="GO:0016020">
    <property type="term" value="C:membrane"/>
    <property type="evidence" value="ECO:0007669"/>
    <property type="project" value="UniProtKB-SubCell"/>
</dbReference>
<evidence type="ECO:0000256" key="5">
    <source>
        <dbReference type="ARBA" id="ARBA00022692"/>
    </source>
</evidence>
<evidence type="ECO:0000256" key="4">
    <source>
        <dbReference type="ARBA" id="ARBA00022670"/>
    </source>
</evidence>
<feature type="domain" description="Peptidase M50" evidence="13">
    <location>
        <begin position="36"/>
        <end position="189"/>
    </location>
</feature>
<keyword evidence="7" id="KW-0378">Hydrolase</keyword>
<comment type="subcellular location">
    <subcellularLocation>
        <location evidence="2">Membrane</location>
        <topology evidence="2">Multi-pass membrane protein</topology>
    </subcellularLocation>
</comment>
<reference evidence="14" key="1">
    <citation type="submission" date="2020-05" db="EMBL/GenBank/DDBJ databases">
        <authorList>
            <person name="Chiriac C."/>
            <person name="Salcher M."/>
            <person name="Ghai R."/>
            <person name="Kavagutti S V."/>
        </authorList>
    </citation>
    <scope>NUCLEOTIDE SEQUENCE</scope>
</reference>
<organism evidence="14">
    <name type="scientific">freshwater metagenome</name>
    <dbReference type="NCBI Taxonomy" id="449393"/>
    <lineage>
        <taxon>unclassified sequences</taxon>
        <taxon>metagenomes</taxon>
        <taxon>ecological metagenomes</taxon>
    </lineage>
</organism>
<dbReference type="InterPro" id="IPR008915">
    <property type="entry name" value="Peptidase_M50"/>
</dbReference>
<keyword evidence="5 12" id="KW-0812">Transmembrane</keyword>
<dbReference type="AlphaFoldDB" id="A0A6J6X5D5"/>
<feature type="transmembrane region" description="Helical" evidence="12">
    <location>
        <begin position="139"/>
        <end position="158"/>
    </location>
</feature>
<dbReference type="GO" id="GO:0006508">
    <property type="term" value="P:proteolysis"/>
    <property type="evidence" value="ECO:0007669"/>
    <property type="project" value="UniProtKB-KW"/>
</dbReference>
<keyword evidence="6" id="KW-0479">Metal-binding</keyword>
<evidence type="ECO:0000313" key="14">
    <source>
        <dbReference type="EMBL" id="CAB4790754.1"/>
    </source>
</evidence>
<evidence type="ECO:0000256" key="9">
    <source>
        <dbReference type="ARBA" id="ARBA00022989"/>
    </source>
</evidence>
<evidence type="ECO:0000256" key="7">
    <source>
        <dbReference type="ARBA" id="ARBA00022801"/>
    </source>
</evidence>
<dbReference type="PANTHER" id="PTHR39188">
    <property type="entry name" value="MEMBRANE-ASSOCIATED ZINC METALLOPROTEASE M50B"/>
    <property type="match status" value="1"/>
</dbReference>
<dbReference type="Pfam" id="PF02163">
    <property type="entry name" value="Peptidase_M50"/>
    <property type="match status" value="1"/>
</dbReference>
<feature type="transmembrane region" description="Helical" evidence="12">
    <location>
        <begin position="88"/>
        <end position="112"/>
    </location>
</feature>
<evidence type="ECO:0000259" key="13">
    <source>
        <dbReference type="Pfam" id="PF02163"/>
    </source>
</evidence>
<gene>
    <name evidence="14" type="ORF">UFOPK3001_00227</name>
</gene>
<evidence type="ECO:0000256" key="12">
    <source>
        <dbReference type="SAM" id="Phobius"/>
    </source>
</evidence>
<evidence type="ECO:0000256" key="11">
    <source>
        <dbReference type="ARBA" id="ARBA00023136"/>
    </source>
</evidence>
<evidence type="ECO:0000256" key="3">
    <source>
        <dbReference type="ARBA" id="ARBA00007931"/>
    </source>
</evidence>
<evidence type="ECO:0000256" key="1">
    <source>
        <dbReference type="ARBA" id="ARBA00001947"/>
    </source>
</evidence>
<sequence>MRFTVLGIPVKMDFFFVIGLVMIWSWAGGNRAGLFAAVLVGVFTLIHELGHALTARRFGARSAITLNLLVGWATYAAPRPLTRRQRNLIGLAGPLTQIVVALPLLVVTYLVLPESGSPEALAILRTGTTTVAFDVWQGAVWAGIIIGLLNLLPLWPLDGGHVVDSFLTGALGEHRGRRAMLIGTLVVVGVVAVLGFTASGIEAPYSFVEREVVGARLAPYSALYRSLPSAVWEQIRHFPGHVLDFPLLLIVFCGLNSFLALQRLSRAAPTSPASPGADVREPSSVPRSVVEISAPPAVVQAERTGWLPGTLAPFPSGWAPSPWLQAHLQMRAGHESEARVLVAHATDVGGPRWWLPPPEERPELATLVPLLPPTLEVGDHERALVLLGVLASYGSADQIASFGVLLYNVSHEAETLYLVAGGLARTGNGDDAMMWLRRAVQDQPDHLRLSTDRLLGHLHGRTDFQHLLVEARGGP</sequence>
<keyword evidence="8" id="KW-0862">Zinc</keyword>
<dbReference type="PANTHER" id="PTHR39188:SF3">
    <property type="entry name" value="STAGE IV SPORULATION PROTEIN FB"/>
    <property type="match status" value="1"/>
</dbReference>
<accession>A0A6J6X5D5</accession>
<keyword evidence="11 12" id="KW-0472">Membrane</keyword>
<dbReference type="GO" id="GO:0046872">
    <property type="term" value="F:metal ion binding"/>
    <property type="evidence" value="ECO:0007669"/>
    <property type="project" value="UniProtKB-KW"/>
</dbReference>